<dbReference type="RefSeq" id="WP_112749363.1">
    <property type="nucleotide sequence ID" value="NZ_QMFY01000017.1"/>
</dbReference>
<comment type="caution">
    <text evidence="5">The sequence shown here is derived from an EMBL/GenBank/DDBJ whole genome shotgun (WGS) entry which is preliminary data.</text>
</comment>
<proteinExistence type="inferred from homology"/>
<feature type="signal peptide" evidence="4">
    <location>
        <begin position="1"/>
        <end position="17"/>
    </location>
</feature>
<evidence type="ECO:0000313" key="5">
    <source>
        <dbReference type="EMBL" id="RAV98470.1"/>
    </source>
</evidence>
<comment type="similarity">
    <text evidence="1">Belongs to the Skp family.</text>
</comment>
<evidence type="ECO:0000313" key="6">
    <source>
        <dbReference type="Proteomes" id="UP000251889"/>
    </source>
</evidence>
<dbReference type="PANTHER" id="PTHR35089:SF1">
    <property type="entry name" value="CHAPERONE PROTEIN SKP"/>
    <property type="match status" value="1"/>
</dbReference>
<evidence type="ECO:0000256" key="3">
    <source>
        <dbReference type="SAM" id="Coils"/>
    </source>
</evidence>
<accession>A0A364XY21</accession>
<gene>
    <name evidence="5" type="ORF">DQQ10_23380</name>
</gene>
<evidence type="ECO:0000256" key="2">
    <source>
        <dbReference type="ARBA" id="ARBA00022729"/>
    </source>
</evidence>
<keyword evidence="2 4" id="KW-0732">Signal</keyword>
<name>A0A364XY21_9BACT</name>
<dbReference type="EMBL" id="QMFY01000017">
    <property type="protein sequence ID" value="RAV98470.1"/>
    <property type="molecule type" value="Genomic_DNA"/>
</dbReference>
<dbReference type="SUPFAM" id="SSF111384">
    <property type="entry name" value="OmpH-like"/>
    <property type="match status" value="1"/>
</dbReference>
<feature type="chain" id="PRO_5016900694" evidence="4">
    <location>
        <begin position="18"/>
        <end position="177"/>
    </location>
</feature>
<dbReference type="Pfam" id="PF03938">
    <property type="entry name" value="OmpH"/>
    <property type="match status" value="1"/>
</dbReference>
<dbReference type="InterPro" id="IPR005632">
    <property type="entry name" value="Chaperone_Skp"/>
</dbReference>
<dbReference type="Gene3D" id="3.30.910.20">
    <property type="entry name" value="Skp domain"/>
    <property type="match status" value="1"/>
</dbReference>
<keyword evidence="6" id="KW-1185">Reference proteome</keyword>
<dbReference type="PANTHER" id="PTHR35089">
    <property type="entry name" value="CHAPERONE PROTEIN SKP"/>
    <property type="match status" value="1"/>
</dbReference>
<dbReference type="GO" id="GO:0051082">
    <property type="term" value="F:unfolded protein binding"/>
    <property type="evidence" value="ECO:0007669"/>
    <property type="project" value="InterPro"/>
</dbReference>
<dbReference type="AlphaFoldDB" id="A0A364XY21"/>
<dbReference type="GO" id="GO:0050821">
    <property type="term" value="P:protein stabilization"/>
    <property type="evidence" value="ECO:0007669"/>
    <property type="project" value="TreeGrafter"/>
</dbReference>
<feature type="coiled-coil region" evidence="3">
    <location>
        <begin position="82"/>
        <end position="109"/>
    </location>
</feature>
<dbReference type="GO" id="GO:0005829">
    <property type="term" value="C:cytosol"/>
    <property type="evidence" value="ECO:0007669"/>
    <property type="project" value="TreeGrafter"/>
</dbReference>
<reference evidence="5 6" key="1">
    <citation type="submission" date="2018-06" db="EMBL/GenBank/DDBJ databases">
        <title>Chryseolinea flavus sp. nov., a member of the phylum Bacteroidetes isolated from soil.</title>
        <authorList>
            <person name="Li Y."/>
            <person name="Wang J."/>
        </authorList>
    </citation>
    <scope>NUCLEOTIDE SEQUENCE [LARGE SCALE GENOMIC DNA]</scope>
    <source>
        <strain evidence="5 6">SDU1-6</strain>
    </source>
</reference>
<dbReference type="OrthoDB" id="1493480at2"/>
<dbReference type="Proteomes" id="UP000251889">
    <property type="component" value="Unassembled WGS sequence"/>
</dbReference>
<sequence>MKKLIVLIALSIPFHLAAQTQKIGHADWVYIFSKMPEMKEIQSVLKTHEAQLTGQLETKKRDWDTKYKAFQSLPSTTPETIKKDKQDELAFLEENMRKFHVEAQQYLQKKESELMAPVFDKVGKAIEAVAKENGFAYIINPQVTGGGDVLLFADEQYNISNLVLRKMGITPVLTQPE</sequence>
<organism evidence="5 6">
    <name type="scientific">Pseudochryseolinea flava</name>
    <dbReference type="NCBI Taxonomy" id="2059302"/>
    <lineage>
        <taxon>Bacteria</taxon>
        <taxon>Pseudomonadati</taxon>
        <taxon>Bacteroidota</taxon>
        <taxon>Cytophagia</taxon>
        <taxon>Cytophagales</taxon>
        <taxon>Fulvivirgaceae</taxon>
        <taxon>Pseudochryseolinea</taxon>
    </lineage>
</organism>
<dbReference type="SMART" id="SM00935">
    <property type="entry name" value="OmpH"/>
    <property type="match status" value="1"/>
</dbReference>
<protein>
    <submittedName>
        <fullName evidence="5">OmpH family outer membrane protein</fullName>
    </submittedName>
</protein>
<evidence type="ECO:0000256" key="4">
    <source>
        <dbReference type="SAM" id="SignalP"/>
    </source>
</evidence>
<evidence type="ECO:0000256" key="1">
    <source>
        <dbReference type="ARBA" id="ARBA00009091"/>
    </source>
</evidence>
<keyword evidence="3" id="KW-0175">Coiled coil</keyword>
<dbReference type="InterPro" id="IPR024930">
    <property type="entry name" value="Skp_dom_sf"/>
</dbReference>